<accession>A0ABX4I0K3</accession>
<dbReference type="PANTHER" id="PTHR37691:SF1">
    <property type="entry name" value="BLR3518 PROTEIN"/>
    <property type="match status" value="1"/>
</dbReference>
<dbReference type="InterPro" id="IPR027396">
    <property type="entry name" value="DsrEFH-like"/>
</dbReference>
<evidence type="ECO:0008006" key="4">
    <source>
        <dbReference type="Google" id="ProtNLM"/>
    </source>
</evidence>
<proteinExistence type="predicted"/>
<dbReference type="PANTHER" id="PTHR37691">
    <property type="entry name" value="BLR3518 PROTEIN"/>
    <property type="match status" value="1"/>
</dbReference>
<gene>
    <name evidence="2" type="ORF">AWR36_007935</name>
</gene>
<evidence type="ECO:0000256" key="1">
    <source>
        <dbReference type="SAM" id="SignalP"/>
    </source>
</evidence>
<dbReference type="SUPFAM" id="SSF75169">
    <property type="entry name" value="DsrEFH-like"/>
    <property type="match status" value="1"/>
</dbReference>
<dbReference type="InterPro" id="IPR003787">
    <property type="entry name" value="Sulphur_relay_DsrE/F-like"/>
</dbReference>
<dbReference type="Proteomes" id="UP000218427">
    <property type="component" value="Unassembled WGS sequence"/>
</dbReference>
<keyword evidence="1" id="KW-0732">Signal</keyword>
<sequence length="183" mass="19941">MPARKLILKQVPALALYASLAMSTTAAEFTTGPLIEGYGPVAKVEQSQPLSGKETFMVAFDVAEEGGQEKQNRKFESLARFLNMHVRAGIDPEKIRLALVVHGKAGFDLLNESAYADRYQTANPNAPLLARLTDNNVRVILCGQSAAYHGIEPKDLLPEVEMALSAMTAHALLQQQGYTINPF</sequence>
<name>A0ABX4I0K3_9GAMM</name>
<feature type="chain" id="PRO_5047309008" description="Intracellular sulfur oxidation protein, DsrE/DsrF family" evidence="1">
    <location>
        <begin position="27"/>
        <end position="183"/>
    </location>
</feature>
<dbReference type="RefSeq" id="WP_082679478.1">
    <property type="nucleotide sequence ID" value="NZ_LRFG02000002.1"/>
</dbReference>
<protein>
    <recommendedName>
        <fullName evidence="4">Intracellular sulfur oxidation protein, DsrE/DsrF family</fullName>
    </recommendedName>
</protein>
<dbReference type="Pfam" id="PF02635">
    <property type="entry name" value="DsrE"/>
    <property type="match status" value="1"/>
</dbReference>
<keyword evidence="3" id="KW-1185">Reference proteome</keyword>
<comment type="caution">
    <text evidence="2">The sequence shown here is derived from an EMBL/GenBank/DDBJ whole genome shotgun (WGS) entry which is preliminary data.</text>
</comment>
<reference evidence="2" key="1">
    <citation type="submission" date="2017-08" db="EMBL/GenBank/DDBJ databases">
        <title>Microbulbifer marisrubri sp. nov., a halophilic alphaproteobacterium isolated from marine sediment of the Yellow Sea, China.</title>
        <authorList>
            <person name="Zhang G."/>
            <person name="Xiong Q."/>
        </authorList>
    </citation>
    <scope>NUCLEOTIDE SEQUENCE [LARGE SCALE GENOMIC DNA]</scope>
    <source>
        <strain evidence="2">WRN-8</strain>
    </source>
</reference>
<feature type="signal peptide" evidence="1">
    <location>
        <begin position="1"/>
        <end position="26"/>
    </location>
</feature>
<dbReference type="Gene3D" id="3.40.1260.10">
    <property type="entry name" value="DsrEFH-like"/>
    <property type="match status" value="1"/>
</dbReference>
<evidence type="ECO:0000313" key="3">
    <source>
        <dbReference type="Proteomes" id="UP000218427"/>
    </source>
</evidence>
<organism evidence="2 3">
    <name type="scientific">Microbulbifer flavimaris</name>
    <dbReference type="NCBI Taxonomy" id="1781068"/>
    <lineage>
        <taxon>Bacteria</taxon>
        <taxon>Pseudomonadati</taxon>
        <taxon>Pseudomonadota</taxon>
        <taxon>Gammaproteobacteria</taxon>
        <taxon>Cellvibrionales</taxon>
        <taxon>Microbulbiferaceae</taxon>
        <taxon>Microbulbifer</taxon>
    </lineage>
</organism>
<evidence type="ECO:0000313" key="2">
    <source>
        <dbReference type="EMBL" id="PCO05919.1"/>
    </source>
</evidence>
<dbReference type="EMBL" id="LRFG02000002">
    <property type="protein sequence ID" value="PCO05919.1"/>
    <property type="molecule type" value="Genomic_DNA"/>
</dbReference>